<reference evidence="1" key="1">
    <citation type="submission" date="2021-03" db="EMBL/GenBank/DDBJ databases">
        <authorList>
            <consortium name="DOE Joint Genome Institute"/>
            <person name="Ahrendt S."/>
            <person name="Looney B.P."/>
            <person name="Miyauchi S."/>
            <person name="Morin E."/>
            <person name="Drula E."/>
            <person name="Courty P.E."/>
            <person name="Chicoki N."/>
            <person name="Fauchery L."/>
            <person name="Kohler A."/>
            <person name="Kuo A."/>
            <person name="Labutti K."/>
            <person name="Pangilinan J."/>
            <person name="Lipzen A."/>
            <person name="Riley R."/>
            <person name="Andreopoulos W."/>
            <person name="He G."/>
            <person name="Johnson J."/>
            <person name="Barry K.W."/>
            <person name="Grigoriev I.V."/>
            <person name="Nagy L."/>
            <person name="Hibbett D."/>
            <person name="Henrissat B."/>
            <person name="Matheny P.B."/>
            <person name="Labbe J."/>
            <person name="Martin F."/>
        </authorList>
    </citation>
    <scope>NUCLEOTIDE SEQUENCE</scope>
    <source>
        <strain evidence="1">HHB10654</strain>
    </source>
</reference>
<accession>A0ACB8TJS1</accession>
<protein>
    <submittedName>
        <fullName evidence="1">Ribonuclease H-like protein</fullName>
    </submittedName>
</protein>
<reference evidence="1" key="2">
    <citation type="journal article" date="2022" name="New Phytol.">
        <title>Evolutionary transition to the ectomycorrhizal habit in the genomes of a hyperdiverse lineage of mushroom-forming fungi.</title>
        <authorList>
            <person name="Looney B."/>
            <person name="Miyauchi S."/>
            <person name="Morin E."/>
            <person name="Drula E."/>
            <person name="Courty P.E."/>
            <person name="Kohler A."/>
            <person name="Kuo A."/>
            <person name="LaButti K."/>
            <person name="Pangilinan J."/>
            <person name="Lipzen A."/>
            <person name="Riley R."/>
            <person name="Andreopoulos W."/>
            <person name="He G."/>
            <person name="Johnson J."/>
            <person name="Nolan M."/>
            <person name="Tritt A."/>
            <person name="Barry K.W."/>
            <person name="Grigoriev I.V."/>
            <person name="Nagy L.G."/>
            <person name="Hibbett D."/>
            <person name="Henrissat B."/>
            <person name="Matheny P.B."/>
            <person name="Labbe J."/>
            <person name="Martin F.M."/>
        </authorList>
    </citation>
    <scope>NUCLEOTIDE SEQUENCE</scope>
    <source>
        <strain evidence="1">HHB10654</strain>
    </source>
</reference>
<evidence type="ECO:0000313" key="1">
    <source>
        <dbReference type="EMBL" id="KAI0068640.1"/>
    </source>
</evidence>
<sequence>MFSSLGLFQSLPCPEGTHCKRHNCLFSHSPHVSQACVSVPYDPPPQPVASTSASSSTVPAKRHAPASPAPSVTSRSHAGPSEPPRKLQKVGTVRRPVAVPTAAHTPSGVPVLSVNAAQSKLPIATRQTMIKSLYDHFVVLYDAVLPTHPSLAADHALRQEQEIYNRTTKLTYRNAVITSIATLKARPPPTSVNHPSIGTADDLKARAAAKHALSELRLTPANLASLILTRDELTLWNYLVEVPEEWGPGSKSPSAVGSRMQCERCRTPYVVRANPEDECTYHWGKPLFTTVNGERTRTYTCCSRIAGDSAGCTRGPHVFYESDVAALHARHAFTHSAPGGALDVAALDCEMVYTTGGFRVARVSVVDARGKEVFDEIIKMDEGVEIIDYVTRFSGLTAEIYASRAVLPLAGVREALGALVGADTILLGHALDNDLRALRMVHPQCVDTAMLFAHPRGWPYRRALRDLTKEYLSRSIQTGGGTVGHSSVEDSVATLDLVKWFVLNRKTKPTMVGIGPKDVGSAKASASGTPVIGVRPSVVKEAGVS</sequence>
<keyword evidence="2" id="KW-1185">Reference proteome</keyword>
<proteinExistence type="predicted"/>
<name>A0ACB8TJS1_9AGAM</name>
<organism evidence="1 2">
    <name type="scientific">Artomyces pyxidatus</name>
    <dbReference type="NCBI Taxonomy" id="48021"/>
    <lineage>
        <taxon>Eukaryota</taxon>
        <taxon>Fungi</taxon>
        <taxon>Dikarya</taxon>
        <taxon>Basidiomycota</taxon>
        <taxon>Agaricomycotina</taxon>
        <taxon>Agaricomycetes</taxon>
        <taxon>Russulales</taxon>
        <taxon>Auriscalpiaceae</taxon>
        <taxon>Artomyces</taxon>
    </lineage>
</organism>
<evidence type="ECO:0000313" key="2">
    <source>
        <dbReference type="Proteomes" id="UP000814140"/>
    </source>
</evidence>
<gene>
    <name evidence="1" type="ORF">BV25DRAFT_1844189</name>
</gene>
<dbReference type="EMBL" id="MU277187">
    <property type="protein sequence ID" value="KAI0068640.1"/>
    <property type="molecule type" value="Genomic_DNA"/>
</dbReference>
<dbReference type="Proteomes" id="UP000814140">
    <property type="component" value="Unassembled WGS sequence"/>
</dbReference>
<comment type="caution">
    <text evidence="1">The sequence shown here is derived from an EMBL/GenBank/DDBJ whole genome shotgun (WGS) entry which is preliminary data.</text>
</comment>